<dbReference type="SUPFAM" id="SSF82199">
    <property type="entry name" value="SET domain"/>
    <property type="match status" value="1"/>
</dbReference>
<dbReference type="Proteomes" id="UP000822476">
    <property type="component" value="Unassembled WGS sequence"/>
</dbReference>
<protein>
    <recommendedName>
        <fullName evidence="5">SET domain-containing protein</fullName>
    </recommendedName>
</protein>
<dbReference type="PANTHER" id="PTHR45838:SF4">
    <property type="entry name" value="HISTONE-LYSINE N-METHYLTRANSFERASE TRITHORAX"/>
    <property type="match status" value="1"/>
</dbReference>
<gene>
    <name evidence="3" type="ORF">EG68_10171</name>
</gene>
<keyword evidence="2" id="KW-0804">Transcription</keyword>
<evidence type="ECO:0000256" key="1">
    <source>
        <dbReference type="ARBA" id="ARBA00023015"/>
    </source>
</evidence>
<evidence type="ECO:0000256" key="2">
    <source>
        <dbReference type="ARBA" id="ARBA00023163"/>
    </source>
</evidence>
<keyword evidence="4" id="KW-1185">Reference proteome</keyword>
<dbReference type="Gene3D" id="2.170.270.10">
    <property type="entry name" value="SET domain"/>
    <property type="match status" value="1"/>
</dbReference>
<keyword evidence="1" id="KW-0805">Transcription regulation</keyword>
<evidence type="ECO:0008006" key="5">
    <source>
        <dbReference type="Google" id="ProtNLM"/>
    </source>
</evidence>
<proteinExistence type="predicted"/>
<dbReference type="GO" id="GO:0035097">
    <property type="term" value="C:histone methyltransferase complex"/>
    <property type="evidence" value="ECO:0007669"/>
    <property type="project" value="TreeGrafter"/>
</dbReference>
<evidence type="ECO:0000313" key="3">
    <source>
        <dbReference type="EMBL" id="KAF7245663.1"/>
    </source>
</evidence>
<reference evidence="3" key="1">
    <citation type="submission" date="2019-07" db="EMBL/GenBank/DDBJ databases">
        <title>Annotation for the trematode Paragonimus miyazaki's.</title>
        <authorList>
            <person name="Choi Y.-J."/>
        </authorList>
    </citation>
    <scope>NUCLEOTIDE SEQUENCE</scope>
    <source>
        <strain evidence="3">Japan</strain>
    </source>
</reference>
<evidence type="ECO:0000313" key="4">
    <source>
        <dbReference type="Proteomes" id="UP000822476"/>
    </source>
</evidence>
<dbReference type="PANTHER" id="PTHR45838">
    <property type="entry name" value="HISTONE-LYSINE-N-METHYLTRANSFERASE 2 KMT2 FAMILY MEMBER"/>
    <property type="match status" value="1"/>
</dbReference>
<name>A0A8S9YLK2_9TREM</name>
<organism evidence="3 4">
    <name type="scientific">Paragonimus skrjabini miyazakii</name>
    <dbReference type="NCBI Taxonomy" id="59628"/>
    <lineage>
        <taxon>Eukaryota</taxon>
        <taxon>Metazoa</taxon>
        <taxon>Spiralia</taxon>
        <taxon>Lophotrochozoa</taxon>
        <taxon>Platyhelminthes</taxon>
        <taxon>Trematoda</taxon>
        <taxon>Digenea</taxon>
        <taxon>Plagiorchiida</taxon>
        <taxon>Troglotremata</taxon>
        <taxon>Troglotrematidae</taxon>
        <taxon>Paragonimus</taxon>
    </lineage>
</organism>
<dbReference type="AlphaFoldDB" id="A0A8S9YLK2"/>
<sequence>MDDKKHIVILAQRRIYPGEELTYDYRFPKESDKLLCNCGSHNYLLPTRILLFRTFLPAYRGSDNRPCSSTHKARPMSRYLGVPGPLIGQGNRLRTCADQRRGVSSPSRDVVH</sequence>
<comment type="caution">
    <text evidence="3">The sequence shown here is derived from an EMBL/GenBank/DDBJ whole genome shotgun (WGS) entry which is preliminary data.</text>
</comment>
<dbReference type="GO" id="GO:0042800">
    <property type="term" value="F:histone H3K4 methyltransferase activity"/>
    <property type="evidence" value="ECO:0007669"/>
    <property type="project" value="TreeGrafter"/>
</dbReference>
<dbReference type="GO" id="GO:0045893">
    <property type="term" value="P:positive regulation of DNA-templated transcription"/>
    <property type="evidence" value="ECO:0007669"/>
    <property type="project" value="TreeGrafter"/>
</dbReference>
<dbReference type="OrthoDB" id="308383at2759"/>
<dbReference type="InterPro" id="IPR046341">
    <property type="entry name" value="SET_dom_sf"/>
</dbReference>
<dbReference type="EMBL" id="JTDE01006095">
    <property type="protein sequence ID" value="KAF7245663.1"/>
    <property type="molecule type" value="Genomic_DNA"/>
</dbReference>
<accession>A0A8S9YLK2</accession>